<dbReference type="GO" id="GO:0006281">
    <property type="term" value="P:DNA repair"/>
    <property type="evidence" value="ECO:0007669"/>
    <property type="project" value="TreeGrafter"/>
</dbReference>
<keyword evidence="5" id="KW-0378">Hydrolase</keyword>
<dbReference type="SFLD" id="SFLDS00003">
    <property type="entry name" value="Haloacid_Dehalogenase"/>
    <property type="match status" value="1"/>
</dbReference>
<dbReference type="GO" id="GO:0005829">
    <property type="term" value="C:cytosol"/>
    <property type="evidence" value="ECO:0007669"/>
    <property type="project" value="TreeGrafter"/>
</dbReference>
<dbReference type="InterPro" id="IPR036412">
    <property type="entry name" value="HAD-like_sf"/>
</dbReference>
<keyword evidence="6" id="KW-1185">Reference proteome</keyword>
<sequence length="242" mass="24904">MRRDVHPALVGVRAVLFDKDGTLLDFEATWGPATAEVLDELAGGDIAMIAALATSCGFVPGENRFLPDSPIIGGDADEFAPAWAERLGDPYDRALLTRLDEAFRAASLRHLTAYDDVPVALARLTEAGLPVGIATNDFEQTARAHLEKLAIDGFFGFVAGYDSGFGGKPGPGMVQAFAGATGLPASAVALLGDSPHDMHAARAAGAVPVGIARTSAASQALNDLPVLTVTDLGELLAALGLG</sequence>
<name>A0A7V7U0P5_9HYPH</name>
<dbReference type="InterPro" id="IPR023198">
    <property type="entry name" value="PGP-like_dom2"/>
</dbReference>
<comment type="caution">
    <text evidence="5">The sequence shown here is derived from an EMBL/GenBank/DDBJ whole genome shotgun (WGS) entry which is preliminary data.</text>
</comment>
<gene>
    <name evidence="5" type="ORF">F6X38_07270</name>
</gene>
<reference evidence="5 6" key="1">
    <citation type="submission" date="2019-09" db="EMBL/GenBank/DDBJ databases">
        <title>YIM 132180 draft genome.</title>
        <authorList>
            <person name="Zhang K."/>
        </authorList>
    </citation>
    <scope>NUCLEOTIDE SEQUENCE [LARGE SCALE GENOMIC DNA]</scope>
    <source>
        <strain evidence="5 6">YIM 132180</strain>
    </source>
</reference>
<dbReference type="Gene3D" id="3.40.50.1000">
    <property type="entry name" value="HAD superfamily/HAD-like"/>
    <property type="match status" value="1"/>
</dbReference>
<protein>
    <recommendedName>
        <fullName evidence="4">phosphoglycolate phosphatase</fullName>
        <ecNumber evidence="4">3.1.3.18</ecNumber>
    </recommendedName>
</protein>
<comment type="catalytic activity">
    <reaction evidence="1">
        <text>2-phosphoglycolate + H2O = glycolate + phosphate</text>
        <dbReference type="Rhea" id="RHEA:14369"/>
        <dbReference type="ChEBI" id="CHEBI:15377"/>
        <dbReference type="ChEBI" id="CHEBI:29805"/>
        <dbReference type="ChEBI" id="CHEBI:43474"/>
        <dbReference type="ChEBI" id="CHEBI:58033"/>
        <dbReference type="EC" id="3.1.3.18"/>
    </reaction>
</comment>
<dbReference type="EC" id="3.1.3.18" evidence="4"/>
<dbReference type="EMBL" id="VZDO01000004">
    <property type="protein sequence ID" value="KAB0680784.1"/>
    <property type="molecule type" value="Genomic_DNA"/>
</dbReference>
<dbReference type="SFLD" id="SFLDG01129">
    <property type="entry name" value="C1.5:_HAD__Beta-PGM__Phosphata"/>
    <property type="match status" value="1"/>
</dbReference>
<proteinExistence type="inferred from homology"/>
<evidence type="ECO:0000256" key="3">
    <source>
        <dbReference type="ARBA" id="ARBA00006171"/>
    </source>
</evidence>
<evidence type="ECO:0000313" key="5">
    <source>
        <dbReference type="EMBL" id="KAB0680784.1"/>
    </source>
</evidence>
<evidence type="ECO:0000256" key="4">
    <source>
        <dbReference type="ARBA" id="ARBA00013078"/>
    </source>
</evidence>
<dbReference type="InterPro" id="IPR006439">
    <property type="entry name" value="HAD-SF_hydro_IA"/>
</dbReference>
<dbReference type="SUPFAM" id="SSF56784">
    <property type="entry name" value="HAD-like"/>
    <property type="match status" value="1"/>
</dbReference>
<dbReference type="InterPro" id="IPR050155">
    <property type="entry name" value="HAD-like_hydrolase_sf"/>
</dbReference>
<evidence type="ECO:0000313" key="6">
    <source>
        <dbReference type="Proteomes" id="UP000432089"/>
    </source>
</evidence>
<dbReference type="AlphaFoldDB" id="A0A7V7U0P5"/>
<organism evidence="5 6">
    <name type="scientific">Plantimonas leprariae</name>
    <dbReference type="NCBI Taxonomy" id="2615207"/>
    <lineage>
        <taxon>Bacteria</taxon>
        <taxon>Pseudomonadati</taxon>
        <taxon>Pseudomonadota</taxon>
        <taxon>Alphaproteobacteria</taxon>
        <taxon>Hyphomicrobiales</taxon>
        <taxon>Aurantimonadaceae</taxon>
        <taxon>Plantimonas</taxon>
    </lineage>
</organism>
<evidence type="ECO:0000256" key="2">
    <source>
        <dbReference type="ARBA" id="ARBA00004818"/>
    </source>
</evidence>
<dbReference type="Gene3D" id="1.10.150.240">
    <property type="entry name" value="Putative phosphatase, domain 2"/>
    <property type="match status" value="1"/>
</dbReference>
<comment type="similarity">
    <text evidence="3">Belongs to the HAD-like hydrolase superfamily. CbbY/CbbZ/Gph/YieH family.</text>
</comment>
<dbReference type="NCBIfam" id="TIGR01549">
    <property type="entry name" value="HAD-SF-IA-v1"/>
    <property type="match status" value="1"/>
</dbReference>
<dbReference type="Proteomes" id="UP000432089">
    <property type="component" value="Unassembled WGS sequence"/>
</dbReference>
<dbReference type="PANTHER" id="PTHR43434:SF1">
    <property type="entry name" value="PHOSPHOGLYCOLATE PHOSPHATASE"/>
    <property type="match status" value="1"/>
</dbReference>
<accession>A0A7V7U0P5</accession>
<dbReference type="PANTHER" id="PTHR43434">
    <property type="entry name" value="PHOSPHOGLYCOLATE PHOSPHATASE"/>
    <property type="match status" value="1"/>
</dbReference>
<comment type="pathway">
    <text evidence="2">Organic acid metabolism; glycolate biosynthesis; glycolate from 2-phosphoglycolate: step 1/1.</text>
</comment>
<dbReference type="InterPro" id="IPR023214">
    <property type="entry name" value="HAD_sf"/>
</dbReference>
<dbReference type="Pfam" id="PF00702">
    <property type="entry name" value="Hydrolase"/>
    <property type="match status" value="1"/>
</dbReference>
<evidence type="ECO:0000256" key="1">
    <source>
        <dbReference type="ARBA" id="ARBA00000830"/>
    </source>
</evidence>
<dbReference type="GO" id="GO:0008967">
    <property type="term" value="F:phosphoglycolate phosphatase activity"/>
    <property type="evidence" value="ECO:0007669"/>
    <property type="project" value="UniProtKB-EC"/>
</dbReference>